<name>A0A2P2DYD4_9LEPT</name>
<organism evidence="1 2">
    <name type="scientific">Leptospira ryugenii</name>
    <dbReference type="NCBI Taxonomy" id="1917863"/>
    <lineage>
        <taxon>Bacteria</taxon>
        <taxon>Pseudomonadati</taxon>
        <taxon>Spirochaetota</taxon>
        <taxon>Spirochaetia</taxon>
        <taxon>Leptospirales</taxon>
        <taxon>Leptospiraceae</taxon>
        <taxon>Leptospira</taxon>
    </lineage>
</organism>
<keyword evidence="2" id="KW-1185">Reference proteome</keyword>
<dbReference type="EMBL" id="BFBB01000003">
    <property type="protein sequence ID" value="GBF49644.1"/>
    <property type="molecule type" value="Genomic_DNA"/>
</dbReference>
<evidence type="ECO:0000313" key="1">
    <source>
        <dbReference type="EMBL" id="GBF49644.1"/>
    </source>
</evidence>
<dbReference type="AlphaFoldDB" id="A0A2P2DYD4"/>
<protein>
    <submittedName>
        <fullName evidence="1">Uncharacterized protein</fullName>
    </submittedName>
</protein>
<comment type="caution">
    <text evidence="1">The sequence shown here is derived from an EMBL/GenBank/DDBJ whole genome shotgun (WGS) entry which is preliminary data.</text>
</comment>
<proteinExistence type="predicted"/>
<dbReference type="Proteomes" id="UP000245133">
    <property type="component" value="Unassembled WGS sequence"/>
</dbReference>
<evidence type="ECO:0000313" key="2">
    <source>
        <dbReference type="Proteomes" id="UP000245133"/>
    </source>
</evidence>
<accession>A0A2P2DYD4</accession>
<gene>
    <name evidence="1" type="ORF">LPTSP4_11600</name>
</gene>
<reference evidence="1 2" key="1">
    <citation type="submission" date="2018-02" db="EMBL/GenBank/DDBJ databases">
        <title>Novel Leptospira species isolated from soil and water in Japan.</title>
        <authorList>
            <person name="Nakao R."/>
            <person name="Masuzawa T."/>
        </authorList>
    </citation>
    <scope>NUCLEOTIDE SEQUENCE [LARGE SCALE GENOMIC DNA]</scope>
    <source>
        <strain evidence="1 2">YH101</strain>
    </source>
</reference>
<sequence>MIGMKLSTWLRIRYPQFFTESKESVVLDNCLCSSFREKRQKEETILPRMSQDFDTRLLALLREEKIAPIDEQISFVRRWLENRNLQYSVSFAMVLTLALVLVSRYSSQESRLPDTAGVVLENSSYLNEPTSMELSDSHHKRVFVDSLKRDPASIQGLKGLEVYYQKTGRGSAAEEVRLLIESAEN</sequence>